<gene>
    <name evidence="1" type="ORF">Vadar_030708</name>
</gene>
<name>A0ACB7ZMW5_9ERIC</name>
<accession>A0ACB7ZMW5</accession>
<keyword evidence="2" id="KW-1185">Reference proteome</keyword>
<sequence length="196" mass="22290">MRNLAWANYVGKFNFIMEELGKEGPGTFARLSHPDKNSCHRFRSHFILTPKCDILLNNFCKPFNEAILFARDKPIQALLERLRLYLMDRVIKRRALAITWVDGLGPKIHTKIEKVNKMYGDYYVVPCDDGEFEEDSIVVSTLARAAALRQLVVALQRFLDRSSEGRRRGNGREERRARVVVAAGDGFVEMGTGVSG</sequence>
<evidence type="ECO:0000313" key="1">
    <source>
        <dbReference type="EMBL" id="KAH7867232.1"/>
    </source>
</evidence>
<proteinExistence type="predicted"/>
<dbReference type="Proteomes" id="UP000828048">
    <property type="component" value="Chromosome 9"/>
</dbReference>
<dbReference type="EMBL" id="CM037159">
    <property type="protein sequence ID" value="KAH7867232.1"/>
    <property type="molecule type" value="Genomic_DNA"/>
</dbReference>
<evidence type="ECO:0000313" key="2">
    <source>
        <dbReference type="Proteomes" id="UP000828048"/>
    </source>
</evidence>
<organism evidence="1 2">
    <name type="scientific">Vaccinium darrowii</name>
    <dbReference type="NCBI Taxonomy" id="229202"/>
    <lineage>
        <taxon>Eukaryota</taxon>
        <taxon>Viridiplantae</taxon>
        <taxon>Streptophyta</taxon>
        <taxon>Embryophyta</taxon>
        <taxon>Tracheophyta</taxon>
        <taxon>Spermatophyta</taxon>
        <taxon>Magnoliopsida</taxon>
        <taxon>eudicotyledons</taxon>
        <taxon>Gunneridae</taxon>
        <taxon>Pentapetalae</taxon>
        <taxon>asterids</taxon>
        <taxon>Ericales</taxon>
        <taxon>Ericaceae</taxon>
        <taxon>Vaccinioideae</taxon>
        <taxon>Vaccinieae</taxon>
        <taxon>Vaccinium</taxon>
    </lineage>
</organism>
<reference evidence="1 2" key="1">
    <citation type="journal article" date="2021" name="Hortic Res">
        <title>High-quality reference genome and annotation aids understanding of berry development for evergreen blueberry (Vaccinium darrowii).</title>
        <authorList>
            <person name="Yu J."/>
            <person name="Hulse-Kemp A.M."/>
            <person name="Babiker E."/>
            <person name="Staton M."/>
        </authorList>
    </citation>
    <scope>NUCLEOTIDE SEQUENCE [LARGE SCALE GENOMIC DNA]</scope>
    <source>
        <strain evidence="2">cv. NJ 8807/NJ 8810</strain>
        <tissue evidence="1">Young leaf</tissue>
    </source>
</reference>
<comment type="caution">
    <text evidence="1">The sequence shown here is derived from an EMBL/GenBank/DDBJ whole genome shotgun (WGS) entry which is preliminary data.</text>
</comment>
<protein>
    <submittedName>
        <fullName evidence="1">Uncharacterized protein</fullName>
    </submittedName>
</protein>